<feature type="coiled-coil region" evidence="1">
    <location>
        <begin position="215"/>
        <end position="242"/>
    </location>
</feature>
<comment type="caution">
    <text evidence="3">The sequence shown here is derived from an EMBL/GenBank/DDBJ whole genome shotgun (WGS) entry which is preliminary data.</text>
</comment>
<keyword evidence="1" id="KW-0175">Coiled coil</keyword>
<dbReference type="AlphaFoldDB" id="A0AAE2CTW5"/>
<dbReference type="Proteomes" id="UP001293254">
    <property type="component" value="Unassembled WGS sequence"/>
</dbReference>
<organism evidence="3 4">
    <name type="scientific">Sesamum alatum</name>
    <dbReference type="NCBI Taxonomy" id="300844"/>
    <lineage>
        <taxon>Eukaryota</taxon>
        <taxon>Viridiplantae</taxon>
        <taxon>Streptophyta</taxon>
        <taxon>Embryophyta</taxon>
        <taxon>Tracheophyta</taxon>
        <taxon>Spermatophyta</taxon>
        <taxon>Magnoliopsida</taxon>
        <taxon>eudicotyledons</taxon>
        <taxon>Gunneridae</taxon>
        <taxon>Pentapetalae</taxon>
        <taxon>asterids</taxon>
        <taxon>lamiids</taxon>
        <taxon>Lamiales</taxon>
        <taxon>Pedaliaceae</taxon>
        <taxon>Sesamum</taxon>
    </lineage>
</organism>
<reference evidence="3" key="2">
    <citation type="journal article" date="2024" name="Plant">
        <title>Genomic evolution and insights into agronomic trait innovations of Sesamum species.</title>
        <authorList>
            <person name="Miao H."/>
            <person name="Wang L."/>
            <person name="Qu L."/>
            <person name="Liu H."/>
            <person name="Sun Y."/>
            <person name="Le M."/>
            <person name="Wang Q."/>
            <person name="Wei S."/>
            <person name="Zheng Y."/>
            <person name="Lin W."/>
            <person name="Duan Y."/>
            <person name="Cao H."/>
            <person name="Xiong S."/>
            <person name="Wang X."/>
            <person name="Wei L."/>
            <person name="Li C."/>
            <person name="Ma Q."/>
            <person name="Ju M."/>
            <person name="Zhao R."/>
            <person name="Li G."/>
            <person name="Mu C."/>
            <person name="Tian Q."/>
            <person name="Mei H."/>
            <person name="Zhang T."/>
            <person name="Gao T."/>
            <person name="Zhang H."/>
        </authorList>
    </citation>
    <scope>NUCLEOTIDE SEQUENCE</scope>
    <source>
        <strain evidence="3">3651</strain>
    </source>
</reference>
<gene>
    <name evidence="3" type="ORF">Salat_0603400</name>
</gene>
<evidence type="ECO:0000256" key="1">
    <source>
        <dbReference type="SAM" id="Coils"/>
    </source>
</evidence>
<accession>A0AAE2CTW5</accession>
<feature type="compositionally biased region" description="Basic residues" evidence="2">
    <location>
        <begin position="132"/>
        <end position="152"/>
    </location>
</feature>
<feature type="region of interest" description="Disordered" evidence="2">
    <location>
        <begin position="109"/>
        <end position="163"/>
    </location>
</feature>
<proteinExistence type="predicted"/>
<sequence>MQSTKAKTTCWRAITNKFPTTSPEPGFEPKACGGARASASTISACAPTASNVEVAAIPANDQPSGSFQLQVSVPIEIVDGDVHITPGDTHTSGPIAIVPPGPRVAIEIASSGSKSTGGKVEAARVTGELSKAKKHKRKGKRHSKGKSSSKSSKRAERRAPRQHFKDMDSFELYKACCMDRDQVLLAQTAHTRVEEQLAHVLMQASAFGHNLALKCSMFRNDKAEAERKIHELQQSLEHARVAEKEALEAKDAADARVVTLEARISTTLEEGKKHVANALEQDRIDRFSTGLLAWKTEGITEGRETFLQSDEYKQAISSARLQGAWDFLRYPVFKMAVDLQSAQFLNDGFNKCITQPYPFEAAPEPAGEDEFASLIAEIGDLP</sequence>
<dbReference type="EMBL" id="JACGWO010000002">
    <property type="protein sequence ID" value="KAK4434406.1"/>
    <property type="molecule type" value="Genomic_DNA"/>
</dbReference>
<evidence type="ECO:0000256" key="2">
    <source>
        <dbReference type="SAM" id="MobiDB-lite"/>
    </source>
</evidence>
<reference evidence="3" key="1">
    <citation type="submission" date="2020-06" db="EMBL/GenBank/DDBJ databases">
        <authorList>
            <person name="Li T."/>
            <person name="Hu X."/>
            <person name="Zhang T."/>
            <person name="Song X."/>
            <person name="Zhang H."/>
            <person name="Dai N."/>
            <person name="Sheng W."/>
            <person name="Hou X."/>
            <person name="Wei L."/>
        </authorList>
    </citation>
    <scope>NUCLEOTIDE SEQUENCE</scope>
    <source>
        <strain evidence="3">3651</strain>
        <tissue evidence="3">Leaf</tissue>
    </source>
</reference>
<name>A0AAE2CTW5_9LAMI</name>
<protein>
    <submittedName>
        <fullName evidence="3">Uncharacterized protein</fullName>
    </submittedName>
</protein>
<keyword evidence="4" id="KW-1185">Reference proteome</keyword>
<evidence type="ECO:0000313" key="4">
    <source>
        <dbReference type="Proteomes" id="UP001293254"/>
    </source>
</evidence>
<evidence type="ECO:0000313" key="3">
    <source>
        <dbReference type="EMBL" id="KAK4434406.1"/>
    </source>
</evidence>
<feature type="compositionally biased region" description="Basic and acidic residues" evidence="2">
    <location>
        <begin position="153"/>
        <end position="163"/>
    </location>
</feature>